<evidence type="ECO:0000259" key="2">
    <source>
        <dbReference type="Pfam" id="PF18962"/>
    </source>
</evidence>
<accession>A0ABW4R1M9</accession>
<gene>
    <name evidence="3" type="ORF">ACFSDX_24380</name>
</gene>
<dbReference type="Gene3D" id="2.160.20.10">
    <property type="entry name" value="Single-stranded right-handed beta-helix, Pectin lyase-like"/>
    <property type="match status" value="1"/>
</dbReference>
<dbReference type="EMBL" id="JBHUFD010000019">
    <property type="protein sequence ID" value="MFD1875592.1"/>
    <property type="molecule type" value="Genomic_DNA"/>
</dbReference>
<dbReference type="InterPro" id="IPR059226">
    <property type="entry name" value="Choice_anch_Q_dom"/>
</dbReference>
<dbReference type="Proteomes" id="UP001597197">
    <property type="component" value="Unassembled WGS sequence"/>
</dbReference>
<protein>
    <submittedName>
        <fullName evidence="3">Choice-of-anchor Q domain-containing protein</fullName>
    </submittedName>
</protein>
<proteinExistence type="predicted"/>
<feature type="domain" description="Secretion system C-terminal sorting" evidence="2">
    <location>
        <begin position="1007"/>
        <end position="1083"/>
    </location>
</feature>
<dbReference type="InterPro" id="IPR006626">
    <property type="entry name" value="PbH1"/>
</dbReference>
<dbReference type="InterPro" id="IPR026444">
    <property type="entry name" value="Secre_tail"/>
</dbReference>
<dbReference type="SUPFAM" id="SSF51126">
    <property type="entry name" value="Pectin lyase-like"/>
    <property type="match status" value="1"/>
</dbReference>
<dbReference type="SMART" id="SM00710">
    <property type="entry name" value="PbH1"/>
    <property type="match status" value="6"/>
</dbReference>
<feature type="chain" id="PRO_5047030463" evidence="1">
    <location>
        <begin position="20"/>
        <end position="1085"/>
    </location>
</feature>
<evidence type="ECO:0000313" key="4">
    <source>
        <dbReference type="Proteomes" id="UP001597197"/>
    </source>
</evidence>
<organism evidence="3 4">
    <name type="scientific">Hymenobacter bucti</name>
    <dbReference type="NCBI Taxonomy" id="1844114"/>
    <lineage>
        <taxon>Bacteria</taxon>
        <taxon>Pseudomonadati</taxon>
        <taxon>Bacteroidota</taxon>
        <taxon>Cytophagia</taxon>
        <taxon>Cytophagales</taxon>
        <taxon>Hymenobacteraceae</taxon>
        <taxon>Hymenobacter</taxon>
    </lineage>
</organism>
<sequence length="1085" mass="112729">MKKLLLLYLALNWFSSAWATNYYVSGGANSLVTGADNTTAGRGLSPALPFATVQYAANLTLPGDTVFVRQGTYRGQFSFSPTLDVTRPGTASAWIVYTNYRRDAQRPLFTLQTNTFQGVHVYNTAAYVEVSGFRVQGNNRSVTLGAALNQPSSCANPTGSPLGLYNANGISTDGTSATGYPHHLRFANNEVFECGGAGIAMGQSDYVAIENNLVYNNCWYTRYGTSGISINSSVAFDNAPGYHIVIRNNRSFGNRLYVPWRSGTVCRGITDGNGIILDVNPGYSGKFLVANNLCVNNGGSGFQCLRTSNIDLINNTFYQNSRSPDRASPGDRVEVLTNQSANVLVQNNILVTDNETRINVNFATTNLTYTNNLFFGGIGTGVAGTNTVTADPQFVSASVAPFTADFRLRPGSPAINAGVNNLLPATDLAGNPRVVGATVDIGAYEFDAALSPSFTTWVGGGSTDWNTSANWSAGVPSAALDGYLPAATAPYPVITANTTIQSLVIGSGASLTLNGGVLDVKGSLNNSGTFTAASSAGITLTGTTPQGLGGPSTIEVSTLTLNNPAGASLGGRVRIRGVLTLTAGSLTANDRLTLVSDATGTALVNNAGTGTVSGISTVQRYIDPSLNPGRGYRHFSSPVAGTTVADLTTTGFTPEISQAAAYNASATPGTTTPFPTVFGYDQSRVSLNNNYTPFDRGFLVPATTATTLAVGRGYAVNINAPALVDFVGVLTNGDQSVALTRAATGTANESDAGWQLLGNPYASPLDYSLVAPTDRLNLDAAIYVFSSTSQYGGQYRSYVSGIGNPILSLGQGFFARVSSGQTTGTLTFRNSQRLTAPNATAFQRAAADLRPQVQLELLGANGLADAFYAYAETSSTPDFDAQHDAQKLTNPSGLNLASVAGTGESLSIDGRPVFTVNTTLPLTVGVPAAGSYSLTAATLSNLPASLDAVLTDALTGQTVNLRQQPAYAFSVSPAAAGALIIGRFTLHFAARTTLATAPALSAAEVSLYPNPATSGFTVLVPAVAGATQVHVELLNTLGQVVHRQQATLPAAGARLAVDAMGLATGVYTLRLQVGTATLVKRVVLQ</sequence>
<evidence type="ECO:0000313" key="3">
    <source>
        <dbReference type="EMBL" id="MFD1875592.1"/>
    </source>
</evidence>
<keyword evidence="4" id="KW-1185">Reference proteome</keyword>
<comment type="caution">
    <text evidence="3">The sequence shown here is derived from an EMBL/GenBank/DDBJ whole genome shotgun (WGS) entry which is preliminary data.</text>
</comment>
<dbReference type="NCBIfam" id="TIGR04183">
    <property type="entry name" value="Por_Secre_tail"/>
    <property type="match status" value="1"/>
</dbReference>
<feature type="signal peptide" evidence="1">
    <location>
        <begin position="1"/>
        <end position="19"/>
    </location>
</feature>
<reference evidence="4" key="1">
    <citation type="journal article" date="2019" name="Int. J. Syst. Evol. Microbiol.">
        <title>The Global Catalogue of Microorganisms (GCM) 10K type strain sequencing project: providing services to taxonomists for standard genome sequencing and annotation.</title>
        <authorList>
            <consortium name="The Broad Institute Genomics Platform"/>
            <consortium name="The Broad Institute Genome Sequencing Center for Infectious Disease"/>
            <person name="Wu L."/>
            <person name="Ma J."/>
        </authorList>
    </citation>
    <scope>NUCLEOTIDE SEQUENCE [LARGE SCALE GENOMIC DNA]</scope>
    <source>
        <strain evidence="4">CGMCC 1.15795</strain>
    </source>
</reference>
<keyword evidence="1" id="KW-0732">Signal</keyword>
<dbReference type="Pfam" id="PF18962">
    <property type="entry name" value="Por_Secre_tail"/>
    <property type="match status" value="1"/>
</dbReference>
<name>A0ABW4R1M9_9BACT</name>
<evidence type="ECO:0000256" key="1">
    <source>
        <dbReference type="SAM" id="SignalP"/>
    </source>
</evidence>
<dbReference type="InterPro" id="IPR011050">
    <property type="entry name" value="Pectin_lyase_fold/virulence"/>
</dbReference>
<dbReference type="RefSeq" id="WP_382318453.1">
    <property type="nucleotide sequence ID" value="NZ_JBHUFD010000019.1"/>
</dbReference>
<dbReference type="InterPro" id="IPR012334">
    <property type="entry name" value="Pectin_lyas_fold"/>
</dbReference>
<dbReference type="NCBIfam" id="NF041518">
    <property type="entry name" value="choice_anch_Q"/>
    <property type="match status" value="1"/>
</dbReference>